<evidence type="ECO:0000259" key="11">
    <source>
        <dbReference type="PROSITE" id="PS51192"/>
    </source>
</evidence>
<dbReference type="PROSITE" id="PS51194">
    <property type="entry name" value="HELICASE_CTER"/>
    <property type="match status" value="1"/>
</dbReference>
<dbReference type="CDD" id="cd17926">
    <property type="entry name" value="DEXHc_RE"/>
    <property type="match status" value="1"/>
</dbReference>
<accession>A3IU95</accession>
<dbReference type="Pfam" id="PF04851">
    <property type="entry name" value="ResIII"/>
    <property type="match status" value="1"/>
</dbReference>
<evidence type="ECO:0000256" key="2">
    <source>
        <dbReference type="ARBA" id="ARBA00022741"/>
    </source>
</evidence>
<dbReference type="Pfam" id="PF18458">
    <property type="entry name" value="XPB_DRD"/>
    <property type="match status" value="1"/>
</dbReference>
<evidence type="ECO:0000256" key="5">
    <source>
        <dbReference type="ARBA" id="ARBA00022840"/>
    </source>
</evidence>
<evidence type="ECO:0000256" key="1">
    <source>
        <dbReference type="ARBA" id="ARBA00006637"/>
    </source>
</evidence>
<dbReference type="InterPro" id="IPR001650">
    <property type="entry name" value="Helicase_C-like"/>
</dbReference>
<organism evidence="13 14">
    <name type="scientific">Crocosphaera chwakensis CCY0110</name>
    <dbReference type="NCBI Taxonomy" id="391612"/>
    <lineage>
        <taxon>Bacteria</taxon>
        <taxon>Bacillati</taxon>
        <taxon>Cyanobacteriota</taxon>
        <taxon>Cyanophyceae</taxon>
        <taxon>Oscillatoriophycideae</taxon>
        <taxon>Chroococcales</taxon>
        <taxon>Aphanothecaceae</taxon>
        <taxon>Crocosphaera</taxon>
        <taxon>Crocosphaera chwakensis</taxon>
    </lineage>
</organism>
<dbReference type="SMART" id="SM00487">
    <property type="entry name" value="DEXDc"/>
    <property type="match status" value="1"/>
</dbReference>
<comment type="catalytic activity">
    <reaction evidence="9">
        <text>ATP + H2O = ADP + phosphate + H(+)</text>
        <dbReference type="Rhea" id="RHEA:13065"/>
        <dbReference type="ChEBI" id="CHEBI:15377"/>
        <dbReference type="ChEBI" id="CHEBI:15378"/>
        <dbReference type="ChEBI" id="CHEBI:30616"/>
        <dbReference type="ChEBI" id="CHEBI:43474"/>
        <dbReference type="ChEBI" id="CHEBI:456216"/>
        <dbReference type="EC" id="5.6.2.4"/>
    </reaction>
</comment>
<evidence type="ECO:0000259" key="12">
    <source>
        <dbReference type="PROSITE" id="PS51194"/>
    </source>
</evidence>
<dbReference type="Gene3D" id="3.40.1170.30">
    <property type="match status" value="1"/>
</dbReference>
<dbReference type="GO" id="GO:0016787">
    <property type="term" value="F:hydrolase activity"/>
    <property type="evidence" value="ECO:0007669"/>
    <property type="project" value="UniProtKB-KW"/>
</dbReference>
<evidence type="ECO:0000256" key="7">
    <source>
        <dbReference type="ARBA" id="ARBA00034617"/>
    </source>
</evidence>
<keyword evidence="6" id="KW-0413">Isomerase</keyword>
<dbReference type="SUPFAM" id="SSF52540">
    <property type="entry name" value="P-loop containing nucleoside triphosphate hydrolases"/>
    <property type="match status" value="2"/>
</dbReference>
<feature type="compositionally biased region" description="Basic and acidic residues" evidence="10">
    <location>
        <begin position="446"/>
        <end position="457"/>
    </location>
</feature>
<gene>
    <name evidence="13" type="ORF">CY0110_07229</name>
</gene>
<dbReference type="InterPro" id="IPR014001">
    <property type="entry name" value="Helicase_ATP-bd"/>
</dbReference>
<feature type="domain" description="Helicase C-terminal" evidence="12">
    <location>
        <begin position="323"/>
        <end position="467"/>
    </location>
</feature>
<dbReference type="EMBL" id="AAXW01000033">
    <property type="protein sequence ID" value="EAZ89969.1"/>
    <property type="molecule type" value="Genomic_DNA"/>
</dbReference>
<evidence type="ECO:0000256" key="4">
    <source>
        <dbReference type="ARBA" id="ARBA00022806"/>
    </source>
</evidence>
<keyword evidence="14" id="KW-1185">Reference proteome</keyword>
<comment type="caution">
    <text evidence="13">The sequence shown here is derived from an EMBL/GenBank/DDBJ whole genome shotgun (WGS) entry which is preliminary data.</text>
</comment>
<dbReference type="PANTHER" id="PTHR11274:SF0">
    <property type="entry name" value="GENERAL TRANSCRIPTION AND DNA REPAIR FACTOR IIH HELICASE SUBUNIT XPB"/>
    <property type="match status" value="1"/>
</dbReference>
<evidence type="ECO:0000256" key="10">
    <source>
        <dbReference type="SAM" id="MobiDB-lite"/>
    </source>
</evidence>
<dbReference type="SMART" id="SM00490">
    <property type="entry name" value="HELICc"/>
    <property type="match status" value="1"/>
</dbReference>
<dbReference type="Proteomes" id="UP000003781">
    <property type="component" value="Unassembled WGS sequence"/>
</dbReference>
<name>A3IU95_9CHRO</name>
<feature type="compositionally biased region" description="Basic and acidic residues" evidence="10">
    <location>
        <begin position="480"/>
        <end position="493"/>
    </location>
</feature>
<dbReference type="GO" id="GO:0004386">
    <property type="term" value="F:helicase activity"/>
    <property type="evidence" value="ECO:0007669"/>
    <property type="project" value="UniProtKB-KW"/>
</dbReference>
<dbReference type="InterPro" id="IPR027417">
    <property type="entry name" value="P-loop_NTPase"/>
</dbReference>
<dbReference type="eggNOG" id="COG1061">
    <property type="taxonomic scope" value="Bacteria"/>
</dbReference>
<dbReference type="CDD" id="cd18789">
    <property type="entry name" value="SF2_C_XPB"/>
    <property type="match status" value="1"/>
</dbReference>
<evidence type="ECO:0000256" key="8">
    <source>
        <dbReference type="ARBA" id="ARBA00034808"/>
    </source>
</evidence>
<dbReference type="InterPro" id="IPR040699">
    <property type="entry name" value="XPB_DRD"/>
</dbReference>
<evidence type="ECO:0000256" key="9">
    <source>
        <dbReference type="ARBA" id="ARBA00048988"/>
    </source>
</evidence>
<dbReference type="PANTHER" id="PTHR11274">
    <property type="entry name" value="RAD25/XP-B DNA REPAIR HELICASE"/>
    <property type="match status" value="1"/>
</dbReference>
<keyword evidence="5" id="KW-0067">ATP-binding</keyword>
<comment type="similarity">
    <text evidence="1">Belongs to the helicase family. RAD25/XPB subfamily.</text>
</comment>
<evidence type="ECO:0000256" key="3">
    <source>
        <dbReference type="ARBA" id="ARBA00022801"/>
    </source>
</evidence>
<dbReference type="InterPro" id="IPR050615">
    <property type="entry name" value="ATP-dep_DNA_Helicase"/>
</dbReference>
<protein>
    <recommendedName>
        <fullName evidence="8">DNA 3'-5' helicase</fullName>
        <ecNumber evidence="8">5.6.2.4</ecNumber>
    </recommendedName>
</protein>
<dbReference type="Pfam" id="PF00271">
    <property type="entry name" value="Helicase_C"/>
    <property type="match status" value="1"/>
</dbReference>
<comment type="catalytic activity">
    <reaction evidence="7">
        <text>Couples ATP hydrolysis with the unwinding of duplex DNA by translocating in the 3'-5' direction.</text>
        <dbReference type="EC" id="5.6.2.4"/>
    </reaction>
</comment>
<dbReference type="EC" id="5.6.2.4" evidence="8"/>
<feature type="domain" description="Helicase ATP-binding" evidence="11">
    <location>
        <begin position="88"/>
        <end position="233"/>
    </location>
</feature>
<keyword evidence="4" id="KW-0347">Helicase</keyword>
<dbReference type="InterPro" id="IPR032438">
    <property type="entry name" value="ERCC3_RAD25_C"/>
</dbReference>
<dbReference type="PROSITE" id="PS51192">
    <property type="entry name" value="HELICASE_ATP_BIND_1"/>
    <property type="match status" value="1"/>
</dbReference>
<dbReference type="AlphaFoldDB" id="A3IU95"/>
<dbReference type="PRINTS" id="PR00851">
    <property type="entry name" value="XRODRMPGMNTB"/>
</dbReference>
<dbReference type="GO" id="GO:0005524">
    <property type="term" value="F:ATP binding"/>
    <property type="evidence" value="ECO:0007669"/>
    <property type="project" value="UniProtKB-KW"/>
</dbReference>
<feature type="region of interest" description="Disordered" evidence="10">
    <location>
        <begin position="446"/>
        <end position="493"/>
    </location>
</feature>
<keyword evidence="2" id="KW-0547">Nucleotide-binding</keyword>
<dbReference type="InterPro" id="IPR006935">
    <property type="entry name" value="Helicase/UvrB_N"/>
</dbReference>
<dbReference type="Gene3D" id="3.40.50.300">
    <property type="entry name" value="P-loop containing nucleotide triphosphate hydrolases"/>
    <property type="match status" value="2"/>
</dbReference>
<reference evidence="13 14" key="1">
    <citation type="submission" date="2007-03" db="EMBL/GenBank/DDBJ databases">
        <authorList>
            <person name="Stal L."/>
            <person name="Ferriera S."/>
            <person name="Johnson J."/>
            <person name="Kravitz S."/>
            <person name="Beeson K."/>
            <person name="Sutton G."/>
            <person name="Rogers Y.-H."/>
            <person name="Friedman R."/>
            <person name="Frazier M."/>
            <person name="Venter J.C."/>
        </authorList>
    </citation>
    <scope>NUCLEOTIDE SEQUENCE [LARGE SCALE GENOMIC DNA]</scope>
    <source>
        <strain evidence="13 14">CCY0110</strain>
    </source>
</reference>
<evidence type="ECO:0000256" key="6">
    <source>
        <dbReference type="ARBA" id="ARBA00023235"/>
    </source>
</evidence>
<proteinExistence type="inferred from homology"/>
<evidence type="ECO:0000313" key="14">
    <source>
        <dbReference type="Proteomes" id="UP000003781"/>
    </source>
</evidence>
<dbReference type="OrthoDB" id="9802848at2"/>
<dbReference type="GO" id="GO:0003677">
    <property type="term" value="F:DNA binding"/>
    <property type="evidence" value="ECO:0007669"/>
    <property type="project" value="InterPro"/>
</dbReference>
<keyword evidence="3" id="KW-0378">Hydrolase</keyword>
<dbReference type="RefSeq" id="WP_008276951.1">
    <property type="nucleotide sequence ID" value="NZ_AAXW01000033.1"/>
</dbReference>
<sequence length="493" mass="55594">MARPSKLKYDRGTLILHPPPKGKAWIDFATWDDRIEQFRVPAIYYRTLIEILQANNLSLIDEAKEFFPLNLTPSFEREPYPHQTEALEAWKHSGRKGVVVLPTAAGKTYLAQLAMIATPRTTLIIVPTLDLMHQWYAQMSAAFPDIEVGLLGGGSRDRSPILIATYNSAAIHAETLGNRYALQIFDECHHLPTDFFRVIAEYAISPYRLGLTATPERADGSHRDLDSLIGEVVYRKGVKELAGGTLADHEVIEIKVKLSQTERKSYDKAIQIRNDFLRKSNISLGSLNGWQIFVKASARSPAGRRAMLAHREAKEIAAGTEGKLRVLAELVCEHHQDSLLIFTNDNATVYRISQEFLIPAITHQTPVKERHDILTRFREGIYKSLVTSHVLNEGVDVPEVKVAIIISGTSSAREYVQRLGRILRKGKGKNKLATLYEIVAEDTSEERISQRRKEGTKTPKPQQLELLPSTYNMKSKKSLRAAEKPKKKWGEEE</sequence>
<evidence type="ECO:0000313" key="13">
    <source>
        <dbReference type="EMBL" id="EAZ89969.1"/>
    </source>
</evidence>